<evidence type="ECO:0000256" key="1">
    <source>
        <dbReference type="SAM" id="MobiDB-lite"/>
    </source>
</evidence>
<dbReference type="Proteomes" id="UP000887540">
    <property type="component" value="Unplaced"/>
</dbReference>
<accession>A0A914C9B2</accession>
<feature type="compositionally biased region" description="Basic and acidic residues" evidence="1">
    <location>
        <begin position="277"/>
        <end position="297"/>
    </location>
</feature>
<sequence>MFNQIQQGSSFLFSLIIFVVIQLSTSQELFVRRNGIFQPVRLGDIRRAPEKKPVETNQSFNNLPKAHGMKKKNINPEISRSPPQMQMMMNGLDPLGLFSLPSLHSTSVDPMVLNGIPSLHNLFPMMHNPIGMPTEPKLSSNLIRRKPIIKSTKQFQVNDGMPRAKGLKEEIQRPPVATVHEEMIPPVTLAPFTLHTFPTMPTISLPTISLPTISLPTISMPTFPPFTLPPSFEQLAAGYTKKAKKRRKKIKRKPKMKQEEVETSEKPEKSVPPNYENVKDADLLENPLPKEENNIKK</sequence>
<organism evidence="3 4">
    <name type="scientific">Acrobeloides nanus</name>
    <dbReference type="NCBI Taxonomy" id="290746"/>
    <lineage>
        <taxon>Eukaryota</taxon>
        <taxon>Metazoa</taxon>
        <taxon>Ecdysozoa</taxon>
        <taxon>Nematoda</taxon>
        <taxon>Chromadorea</taxon>
        <taxon>Rhabditida</taxon>
        <taxon>Tylenchina</taxon>
        <taxon>Cephalobomorpha</taxon>
        <taxon>Cephaloboidea</taxon>
        <taxon>Cephalobidae</taxon>
        <taxon>Acrobeloides</taxon>
    </lineage>
</organism>
<feature type="compositionally biased region" description="Basic residues" evidence="1">
    <location>
        <begin position="242"/>
        <end position="255"/>
    </location>
</feature>
<feature type="compositionally biased region" description="Basic and acidic residues" evidence="1">
    <location>
        <begin position="256"/>
        <end position="269"/>
    </location>
</feature>
<evidence type="ECO:0000256" key="2">
    <source>
        <dbReference type="SAM" id="SignalP"/>
    </source>
</evidence>
<dbReference type="AlphaFoldDB" id="A0A914C9B2"/>
<feature type="chain" id="PRO_5037915498" evidence="2">
    <location>
        <begin position="27"/>
        <end position="297"/>
    </location>
</feature>
<proteinExistence type="predicted"/>
<reference evidence="4" key="1">
    <citation type="submission" date="2022-11" db="UniProtKB">
        <authorList>
            <consortium name="WormBaseParasite"/>
        </authorList>
    </citation>
    <scope>IDENTIFICATION</scope>
</reference>
<feature type="region of interest" description="Disordered" evidence="1">
    <location>
        <begin position="242"/>
        <end position="297"/>
    </location>
</feature>
<evidence type="ECO:0000313" key="3">
    <source>
        <dbReference type="Proteomes" id="UP000887540"/>
    </source>
</evidence>
<protein>
    <submittedName>
        <fullName evidence="4">Uncharacterized protein</fullName>
    </submittedName>
</protein>
<name>A0A914C9B2_9BILA</name>
<keyword evidence="3" id="KW-1185">Reference proteome</keyword>
<dbReference type="WBParaSite" id="ACRNAN_Path_636.g2356.t1">
    <property type="protein sequence ID" value="ACRNAN_Path_636.g2356.t1"/>
    <property type="gene ID" value="ACRNAN_Path_636.g2356"/>
</dbReference>
<evidence type="ECO:0000313" key="4">
    <source>
        <dbReference type="WBParaSite" id="ACRNAN_Path_636.g2356.t1"/>
    </source>
</evidence>
<feature type="region of interest" description="Disordered" evidence="1">
    <location>
        <begin position="52"/>
        <end position="76"/>
    </location>
</feature>
<feature type="signal peptide" evidence="2">
    <location>
        <begin position="1"/>
        <end position="26"/>
    </location>
</feature>
<keyword evidence="2" id="KW-0732">Signal</keyword>